<evidence type="ECO:0000256" key="1">
    <source>
        <dbReference type="ARBA" id="ARBA00004613"/>
    </source>
</evidence>
<dbReference type="GO" id="GO:0005576">
    <property type="term" value="C:extracellular region"/>
    <property type="evidence" value="ECO:0007669"/>
    <property type="project" value="UniProtKB-SubCell"/>
</dbReference>
<keyword evidence="8" id="KW-1185">Reference proteome</keyword>
<keyword evidence="5" id="KW-0732">Signal</keyword>
<evidence type="ECO:0000256" key="6">
    <source>
        <dbReference type="RuleBase" id="RU367044"/>
    </source>
</evidence>
<dbReference type="PANTHER" id="PTHR31232">
    <property type="match status" value="1"/>
</dbReference>
<gene>
    <name evidence="7" type="ORF">LTRI10_LOCUS33401</name>
</gene>
<accession>A0AAV2F4Q5</accession>
<reference evidence="7 8" key="1">
    <citation type="submission" date="2024-04" db="EMBL/GenBank/DDBJ databases">
        <authorList>
            <person name="Fracassetti M."/>
        </authorList>
    </citation>
    <scope>NUCLEOTIDE SEQUENCE [LARGE SCALE GENOMIC DNA]</scope>
</reference>
<name>A0AAV2F4Q5_9ROSI</name>
<protein>
    <recommendedName>
        <fullName evidence="6">S-protein homolog</fullName>
    </recommendedName>
</protein>
<comment type="subcellular location">
    <subcellularLocation>
        <location evidence="1 6">Secreted</location>
    </subcellularLocation>
</comment>
<sequence length="160" mass="18256">MGRGSSKNRVISSTVIILSTIIANLLLSATTATAFSLWPYHHVHVTNELTGGKVLLAHCKSATSDLGVQEIAPTKEFTWRFRPGFAFVSTLYWCYVAPDGSHHLRFDAWTDHVAGMYEYDRNMYWVAKDDGLYVRVPTRGDLCWLKWDQGRMEQEENKIL</sequence>
<evidence type="ECO:0000256" key="3">
    <source>
        <dbReference type="ARBA" id="ARBA00022471"/>
    </source>
</evidence>
<evidence type="ECO:0000256" key="4">
    <source>
        <dbReference type="ARBA" id="ARBA00022525"/>
    </source>
</evidence>
<dbReference type="Proteomes" id="UP001497516">
    <property type="component" value="Chromosome 6"/>
</dbReference>
<organism evidence="7 8">
    <name type="scientific">Linum trigynum</name>
    <dbReference type="NCBI Taxonomy" id="586398"/>
    <lineage>
        <taxon>Eukaryota</taxon>
        <taxon>Viridiplantae</taxon>
        <taxon>Streptophyta</taxon>
        <taxon>Embryophyta</taxon>
        <taxon>Tracheophyta</taxon>
        <taxon>Spermatophyta</taxon>
        <taxon>Magnoliopsida</taxon>
        <taxon>eudicotyledons</taxon>
        <taxon>Gunneridae</taxon>
        <taxon>Pentapetalae</taxon>
        <taxon>rosids</taxon>
        <taxon>fabids</taxon>
        <taxon>Malpighiales</taxon>
        <taxon>Linaceae</taxon>
        <taxon>Linum</taxon>
    </lineage>
</organism>
<evidence type="ECO:0000313" key="8">
    <source>
        <dbReference type="Proteomes" id="UP001497516"/>
    </source>
</evidence>
<dbReference type="PANTHER" id="PTHR31232:SF156">
    <property type="entry name" value="PLANT SELF-INCOMPATIBILITY PROTEIN S1 FAMILY-RELATED"/>
    <property type="match status" value="1"/>
</dbReference>
<proteinExistence type="inferred from homology"/>
<dbReference type="AlphaFoldDB" id="A0AAV2F4Q5"/>
<dbReference type="GO" id="GO:0060320">
    <property type="term" value="P:rejection of self pollen"/>
    <property type="evidence" value="ECO:0007669"/>
    <property type="project" value="UniProtKB-KW"/>
</dbReference>
<keyword evidence="4 6" id="KW-0964">Secreted</keyword>
<evidence type="ECO:0000256" key="2">
    <source>
        <dbReference type="ARBA" id="ARBA00005581"/>
    </source>
</evidence>
<keyword evidence="3 6" id="KW-0713">Self-incompatibility</keyword>
<dbReference type="EMBL" id="OZ034819">
    <property type="protein sequence ID" value="CAL1392783.1"/>
    <property type="molecule type" value="Genomic_DNA"/>
</dbReference>
<dbReference type="InterPro" id="IPR010264">
    <property type="entry name" value="Self-incomp_S1"/>
</dbReference>
<comment type="similarity">
    <text evidence="2 6">Belongs to the plant self-incompatibility (S1) protein family.</text>
</comment>
<dbReference type="Pfam" id="PF05938">
    <property type="entry name" value="Self-incomp_S1"/>
    <property type="match status" value="1"/>
</dbReference>
<evidence type="ECO:0000313" key="7">
    <source>
        <dbReference type="EMBL" id="CAL1392783.1"/>
    </source>
</evidence>
<evidence type="ECO:0000256" key="5">
    <source>
        <dbReference type="ARBA" id="ARBA00022729"/>
    </source>
</evidence>